<dbReference type="SUPFAM" id="SSF53901">
    <property type="entry name" value="Thiolase-like"/>
    <property type="match status" value="2"/>
</dbReference>
<evidence type="ECO:0000256" key="2">
    <source>
        <dbReference type="ARBA" id="ARBA00023315"/>
    </source>
</evidence>
<dbReference type="PANTHER" id="PTHR34069">
    <property type="entry name" value="3-OXOACYL-[ACYL-CARRIER-PROTEIN] SYNTHASE 3"/>
    <property type="match status" value="1"/>
</dbReference>
<gene>
    <name evidence="5" type="ORF">EXU30_13990</name>
</gene>
<sequence>MAVKFAANDLAVYGIAHQLPNERVDNAHLLAALAEKCGRFAARKAKSITKHLGIESRYLVRDLTTATSSANPSSIELSKQVISQALAHADMTAADLDYLLTHTCTPHTQVPPNAAWLADVLAYHGPYLELRQACTGFANSLQIASAFCATTPKPVAIVGVETGSVYFDMSKEFIDTEQLVNYVQMGDGAAACIVGPQATDNSNLALLSDIYLGQVGHDKQPGFYLDSGSNDVGEKRMARFHHNTAAVRAQGSQLFELGWQALQSRGYQLDDFAYILPHQANGHIDSLMAKELGIEPQRIINDAKHLGNLGSAAIWVSLSRLIHSGKLTSGDKVAVLGAEATKYLYGGFVYHHK</sequence>
<evidence type="ECO:0000259" key="4">
    <source>
        <dbReference type="Pfam" id="PF08545"/>
    </source>
</evidence>
<keyword evidence="1" id="KW-0808">Transferase</keyword>
<dbReference type="Pfam" id="PF08541">
    <property type="entry name" value="ACP_syn_III_C"/>
    <property type="match status" value="1"/>
</dbReference>
<accession>A0A411PJV6</accession>
<evidence type="ECO:0000256" key="1">
    <source>
        <dbReference type="ARBA" id="ARBA00022679"/>
    </source>
</evidence>
<dbReference type="KEGG" id="smai:EXU30_13990"/>
<dbReference type="Proteomes" id="UP000291106">
    <property type="component" value="Chromosome"/>
</dbReference>
<dbReference type="InterPro" id="IPR013751">
    <property type="entry name" value="ACP_syn_III_N"/>
</dbReference>
<dbReference type="RefSeq" id="WP_130601035.1">
    <property type="nucleotide sequence ID" value="NZ_CP036200.1"/>
</dbReference>
<feature type="domain" description="Beta-ketoacyl-[acyl-carrier-protein] synthase III C-terminal" evidence="3">
    <location>
        <begin position="262"/>
        <end position="338"/>
    </location>
</feature>
<dbReference type="PANTHER" id="PTHR34069:SF2">
    <property type="entry name" value="BETA-KETOACYL-[ACYL-CARRIER-PROTEIN] SYNTHASE III"/>
    <property type="match status" value="1"/>
</dbReference>
<organism evidence="5 6">
    <name type="scientific">Shewanella maritima</name>
    <dbReference type="NCBI Taxonomy" id="2520507"/>
    <lineage>
        <taxon>Bacteria</taxon>
        <taxon>Pseudomonadati</taxon>
        <taxon>Pseudomonadota</taxon>
        <taxon>Gammaproteobacteria</taxon>
        <taxon>Alteromonadales</taxon>
        <taxon>Shewanellaceae</taxon>
        <taxon>Shewanella</taxon>
    </lineage>
</organism>
<keyword evidence="2" id="KW-0012">Acyltransferase</keyword>
<reference evidence="5 6" key="1">
    <citation type="submission" date="2019-02" db="EMBL/GenBank/DDBJ databases">
        <title>Shewanella sp. D4-2 isolated from Dokdo Island.</title>
        <authorList>
            <person name="Baek K."/>
        </authorList>
    </citation>
    <scope>NUCLEOTIDE SEQUENCE [LARGE SCALE GENOMIC DNA]</scope>
    <source>
        <strain evidence="5 6">D4-2</strain>
    </source>
</reference>
<dbReference type="GO" id="GO:0044550">
    <property type="term" value="P:secondary metabolite biosynthetic process"/>
    <property type="evidence" value="ECO:0007669"/>
    <property type="project" value="TreeGrafter"/>
</dbReference>
<dbReference type="InterPro" id="IPR013747">
    <property type="entry name" value="ACP_syn_III_C"/>
</dbReference>
<dbReference type="Pfam" id="PF08545">
    <property type="entry name" value="ACP_syn_III"/>
    <property type="match status" value="1"/>
</dbReference>
<keyword evidence="6" id="KW-1185">Reference proteome</keyword>
<dbReference type="GO" id="GO:0004315">
    <property type="term" value="F:3-oxoacyl-[acyl-carrier-protein] synthase activity"/>
    <property type="evidence" value="ECO:0007669"/>
    <property type="project" value="InterPro"/>
</dbReference>
<dbReference type="GO" id="GO:0006633">
    <property type="term" value="P:fatty acid biosynthetic process"/>
    <property type="evidence" value="ECO:0007669"/>
    <property type="project" value="InterPro"/>
</dbReference>
<evidence type="ECO:0000313" key="5">
    <source>
        <dbReference type="EMBL" id="QBF83680.1"/>
    </source>
</evidence>
<dbReference type="OrthoDB" id="6251378at2"/>
<proteinExistence type="predicted"/>
<dbReference type="EMBL" id="CP036200">
    <property type="protein sequence ID" value="QBF83680.1"/>
    <property type="molecule type" value="Genomic_DNA"/>
</dbReference>
<dbReference type="InterPro" id="IPR016039">
    <property type="entry name" value="Thiolase-like"/>
</dbReference>
<evidence type="ECO:0000313" key="6">
    <source>
        <dbReference type="Proteomes" id="UP000291106"/>
    </source>
</evidence>
<evidence type="ECO:0000259" key="3">
    <source>
        <dbReference type="Pfam" id="PF08541"/>
    </source>
</evidence>
<name>A0A411PJV6_9GAMM</name>
<protein>
    <submittedName>
        <fullName evidence="5">3-oxoacyl-ACP synthase</fullName>
    </submittedName>
</protein>
<feature type="domain" description="Beta-ketoacyl-[acyl-carrier-protein] synthase III N-terminal" evidence="4">
    <location>
        <begin position="129"/>
        <end position="201"/>
    </location>
</feature>
<dbReference type="AlphaFoldDB" id="A0A411PJV6"/>
<dbReference type="Gene3D" id="3.40.47.10">
    <property type="match status" value="2"/>
</dbReference>